<dbReference type="SUPFAM" id="SSF52540">
    <property type="entry name" value="P-loop containing nucleoside triphosphate hydrolases"/>
    <property type="match status" value="1"/>
</dbReference>
<dbReference type="Gene3D" id="3.40.50.300">
    <property type="entry name" value="P-loop containing nucleotide triphosphate hydrolases"/>
    <property type="match status" value="1"/>
</dbReference>
<evidence type="ECO:0000313" key="1">
    <source>
        <dbReference type="EMBL" id="OGG23692.1"/>
    </source>
</evidence>
<evidence type="ECO:0008006" key="3">
    <source>
        <dbReference type="Google" id="ProtNLM"/>
    </source>
</evidence>
<proteinExistence type="predicted"/>
<dbReference type="PANTHER" id="PTHR11669:SF8">
    <property type="entry name" value="DNA POLYMERASE III SUBUNIT DELTA"/>
    <property type="match status" value="1"/>
</dbReference>
<dbReference type="PANTHER" id="PTHR11669">
    <property type="entry name" value="REPLICATION FACTOR C / DNA POLYMERASE III GAMMA-TAU SUBUNIT"/>
    <property type="match status" value="1"/>
</dbReference>
<dbReference type="Proteomes" id="UP000178759">
    <property type="component" value="Unassembled WGS sequence"/>
</dbReference>
<dbReference type="AlphaFoldDB" id="A0A1F6AGX6"/>
<gene>
    <name evidence="1" type="ORF">A3A79_00590</name>
</gene>
<protein>
    <recommendedName>
        <fullName evidence="3">DNA polymerase III delta N-terminal domain-containing protein</fullName>
    </recommendedName>
</protein>
<sequence length="211" mass="23990">MHTFLYVGATKEKRKRVIEEKLREWKIQLFDRVIVEPDVSIGIGEVRELEGRLKLKPYTSPFTVVIIYNAEKLTIPAQHALLKTLEEPPPHARIILETAHADVLLPTILSRAEIINLGELWTYSKDELHLCFKTLEMLQKATLGERFTIIDGIAKTREEAVLWVDLAIAAGRDGLLVNKFPSKLLRGLLVARQQLSVNVNPKLVLDNLFLP</sequence>
<comment type="caution">
    <text evidence="1">The sequence shown here is derived from an EMBL/GenBank/DDBJ whole genome shotgun (WGS) entry which is preliminary data.</text>
</comment>
<dbReference type="EMBL" id="MFJV01000001">
    <property type="protein sequence ID" value="OGG23692.1"/>
    <property type="molecule type" value="Genomic_DNA"/>
</dbReference>
<dbReference type="InterPro" id="IPR050238">
    <property type="entry name" value="DNA_Rep/Repair_Clamp_Loader"/>
</dbReference>
<name>A0A1F6AGX6_9BACT</name>
<dbReference type="InterPro" id="IPR027417">
    <property type="entry name" value="P-loop_NTPase"/>
</dbReference>
<dbReference type="STRING" id="1798392.A3A79_00590"/>
<dbReference type="GO" id="GO:0006261">
    <property type="term" value="P:DNA-templated DNA replication"/>
    <property type="evidence" value="ECO:0007669"/>
    <property type="project" value="TreeGrafter"/>
</dbReference>
<dbReference type="Pfam" id="PF13177">
    <property type="entry name" value="DNA_pol3_delta2"/>
    <property type="match status" value="1"/>
</dbReference>
<reference evidence="1 2" key="1">
    <citation type="journal article" date="2016" name="Nat. Commun.">
        <title>Thousands of microbial genomes shed light on interconnected biogeochemical processes in an aquifer system.</title>
        <authorList>
            <person name="Anantharaman K."/>
            <person name="Brown C.T."/>
            <person name="Hug L.A."/>
            <person name="Sharon I."/>
            <person name="Castelle C.J."/>
            <person name="Probst A.J."/>
            <person name="Thomas B.C."/>
            <person name="Singh A."/>
            <person name="Wilkins M.J."/>
            <person name="Karaoz U."/>
            <person name="Brodie E.L."/>
            <person name="Williams K.H."/>
            <person name="Hubbard S.S."/>
            <person name="Banfield J.F."/>
        </authorList>
    </citation>
    <scope>NUCLEOTIDE SEQUENCE [LARGE SCALE GENOMIC DNA]</scope>
</reference>
<evidence type="ECO:0000313" key="2">
    <source>
        <dbReference type="Proteomes" id="UP000178759"/>
    </source>
</evidence>
<accession>A0A1F6AGX6</accession>
<organism evidence="1 2">
    <name type="scientific">Candidatus Gottesmanbacteria bacterium RIFCSPLOWO2_01_FULL_43_11b</name>
    <dbReference type="NCBI Taxonomy" id="1798392"/>
    <lineage>
        <taxon>Bacteria</taxon>
        <taxon>Candidatus Gottesmaniibacteriota</taxon>
    </lineage>
</organism>